<dbReference type="SUPFAM" id="SSF53041">
    <property type="entry name" value="Resolvase-like"/>
    <property type="match status" value="1"/>
</dbReference>
<dbReference type="Pfam" id="PF07508">
    <property type="entry name" value="Recombinase"/>
    <property type="match status" value="1"/>
</dbReference>
<evidence type="ECO:0000313" key="3">
    <source>
        <dbReference type="EMBL" id="PJA02540.1"/>
    </source>
</evidence>
<dbReference type="InterPro" id="IPR006119">
    <property type="entry name" value="Resolv_N"/>
</dbReference>
<dbReference type="PANTHER" id="PTHR30461:SF23">
    <property type="entry name" value="DNA RECOMBINASE-RELATED"/>
    <property type="match status" value="1"/>
</dbReference>
<dbReference type="InterPro" id="IPR036162">
    <property type="entry name" value="Resolvase-like_N_sf"/>
</dbReference>
<evidence type="ECO:0008006" key="5">
    <source>
        <dbReference type="Google" id="ProtNLM"/>
    </source>
</evidence>
<protein>
    <recommendedName>
        <fullName evidence="5">Recombinase domain-containing protein</fullName>
    </recommendedName>
</protein>
<dbReference type="InterPro" id="IPR050639">
    <property type="entry name" value="SSR_resolvase"/>
</dbReference>
<dbReference type="EMBL" id="PFPS01000011">
    <property type="protein sequence ID" value="PJA02540.1"/>
    <property type="molecule type" value="Genomic_DNA"/>
</dbReference>
<accession>A0A2M7VL17</accession>
<dbReference type="CDD" id="cd00338">
    <property type="entry name" value="Ser_Recombinase"/>
    <property type="match status" value="1"/>
</dbReference>
<proteinExistence type="predicted"/>
<dbReference type="PANTHER" id="PTHR30461">
    <property type="entry name" value="DNA-INVERTASE FROM LAMBDOID PROPHAGE"/>
    <property type="match status" value="1"/>
</dbReference>
<evidence type="ECO:0000259" key="1">
    <source>
        <dbReference type="PROSITE" id="PS51736"/>
    </source>
</evidence>
<dbReference type="PROSITE" id="PS51737">
    <property type="entry name" value="RECOMBINASE_DNA_BIND"/>
    <property type="match status" value="1"/>
</dbReference>
<feature type="domain" description="Resolvase/invertase-type recombinase catalytic" evidence="1">
    <location>
        <begin position="9"/>
        <end position="158"/>
    </location>
</feature>
<dbReference type="InterPro" id="IPR011109">
    <property type="entry name" value="DNA_bind_recombinase_dom"/>
</dbReference>
<comment type="caution">
    <text evidence="3">The sequence shown here is derived from an EMBL/GenBank/DDBJ whole genome shotgun (WGS) entry which is preliminary data.</text>
</comment>
<dbReference type="GO" id="GO:0003677">
    <property type="term" value="F:DNA binding"/>
    <property type="evidence" value="ECO:0007669"/>
    <property type="project" value="InterPro"/>
</dbReference>
<name>A0A2M7VL17_9BACT</name>
<evidence type="ECO:0000259" key="2">
    <source>
        <dbReference type="PROSITE" id="PS51737"/>
    </source>
</evidence>
<dbReference type="Proteomes" id="UP000231469">
    <property type="component" value="Unassembled WGS sequence"/>
</dbReference>
<feature type="domain" description="Recombinase" evidence="2">
    <location>
        <begin position="162"/>
        <end position="279"/>
    </location>
</feature>
<dbReference type="Pfam" id="PF00239">
    <property type="entry name" value="Resolvase"/>
    <property type="match status" value="1"/>
</dbReference>
<gene>
    <name evidence="3" type="ORF">COX73_00210</name>
</gene>
<dbReference type="Gene3D" id="3.90.1750.20">
    <property type="entry name" value="Putative Large Serine Recombinase, Chain B, Domain 2"/>
    <property type="match status" value="1"/>
</dbReference>
<dbReference type="Gene3D" id="3.40.50.1390">
    <property type="entry name" value="Resolvase, N-terminal catalytic domain"/>
    <property type="match status" value="1"/>
</dbReference>
<reference evidence="4" key="1">
    <citation type="submission" date="2017-09" db="EMBL/GenBank/DDBJ databases">
        <title>Depth-based differentiation of microbial function through sediment-hosted aquifers and enrichment of novel symbionts in the deep terrestrial subsurface.</title>
        <authorList>
            <person name="Probst A.J."/>
            <person name="Ladd B."/>
            <person name="Jarett J.K."/>
            <person name="Geller-Mcgrath D.E."/>
            <person name="Sieber C.M.K."/>
            <person name="Emerson J.B."/>
            <person name="Anantharaman K."/>
            <person name="Thomas B.C."/>
            <person name="Malmstrom R."/>
            <person name="Stieglmeier M."/>
            <person name="Klingl A."/>
            <person name="Woyke T."/>
            <person name="Ryan C.M."/>
            <person name="Banfield J.F."/>
        </authorList>
    </citation>
    <scope>NUCLEOTIDE SEQUENCE [LARGE SCALE GENOMIC DNA]</scope>
</reference>
<evidence type="ECO:0000313" key="4">
    <source>
        <dbReference type="Proteomes" id="UP000231469"/>
    </source>
</evidence>
<dbReference type="SMART" id="SM00857">
    <property type="entry name" value="Resolvase"/>
    <property type="match status" value="1"/>
</dbReference>
<dbReference type="PROSITE" id="PS51736">
    <property type="entry name" value="RECOMBINASES_3"/>
    <property type="match status" value="1"/>
</dbReference>
<organism evidence="3 4">
    <name type="scientific">bacterium (Candidatus Gribaldobacteria) CG_4_10_14_0_2_um_filter_36_18</name>
    <dbReference type="NCBI Taxonomy" id="2014264"/>
    <lineage>
        <taxon>Bacteria</taxon>
        <taxon>Candidatus Gribaldobacteria</taxon>
    </lineage>
</organism>
<sequence length="543" mass="63880">MKQENNKIRYFLYARKSSESEDRQVQSIDDQINRLKQLASDLNLDIKKIYTEAKSAKKPNNRPLFDEMIQRIENGEADGILCWQINRLSRNPIDSGKLSWLLQQGILKSIQTIDRQYLPDDNVILFSVEAGSANQYILDLKKNVKRGQESKLAKGWLPCFAPQGYLNSRIKEKGENDILKDPERFPLIRKMWDLMLTGNYTPPQILDIANNEWGYRTRKTKRSGGNPLSRSGIYRIFTNIFYAGIIEYGGRQYDGKHDAMITLEEYDRVQKLLGRKGRPRPKTHKFAFTGFIRCAECGCLYTAETKTKFIKSENKYRDYTYYHCTHRKTDINCSQRTALREKDLELQIEKEIEKYTILPEFLHWALEGLNKKNDKEIEERTKVYGMQHKTLVQTQKELDELTKMRYRLLIDDEIFLKEQKELQVKIAQFKGKLRETETRAEQWLELTERTFNFATYARKAFITGGLELKKEIMMALGQNAIIKRKKLIIEPNEWFQPIKNGYPVLEAEYLRLEPTKLPLNKAKTEALASVRARWRRGWDSNPR</sequence>
<dbReference type="AlphaFoldDB" id="A0A2M7VL17"/>
<dbReference type="InterPro" id="IPR025827">
    <property type="entry name" value="Zn_ribbon_recom_dom"/>
</dbReference>
<dbReference type="Pfam" id="PF13408">
    <property type="entry name" value="Zn_ribbon_recom"/>
    <property type="match status" value="1"/>
</dbReference>
<dbReference type="GO" id="GO:0000150">
    <property type="term" value="F:DNA strand exchange activity"/>
    <property type="evidence" value="ECO:0007669"/>
    <property type="project" value="InterPro"/>
</dbReference>
<dbReference type="InterPro" id="IPR038109">
    <property type="entry name" value="DNA_bind_recomb_sf"/>
</dbReference>